<dbReference type="Proteomes" id="UP000016923">
    <property type="component" value="Unassembled WGS sequence"/>
</dbReference>
<evidence type="ECO:0000313" key="8">
    <source>
        <dbReference type="Proteomes" id="UP000016923"/>
    </source>
</evidence>
<evidence type="ECO:0000256" key="3">
    <source>
        <dbReference type="ARBA" id="ARBA00023002"/>
    </source>
</evidence>
<dbReference type="OrthoDB" id="3609at2759"/>
<dbReference type="InterPro" id="IPR036291">
    <property type="entry name" value="NAD(P)-bd_dom_sf"/>
</dbReference>
<dbReference type="NCBIfam" id="TIGR00745">
    <property type="entry name" value="apbA_panE"/>
    <property type="match status" value="1"/>
</dbReference>
<evidence type="ECO:0000256" key="4">
    <source>
        <dbReference type="RuleBase" id="RU362068"/>
    </source>
</evidence>
<comment type="catalytic activity">
    <reaction evidence="4">
        <text>(R)-pantoate + NADP(+) = 2-dehydropantoate + NADPH + H(+)</text>
        <dbReference type="Rhea" id="RHEA:16233"/>
        <dbReference type="ChEBI" id="CHEBI:11561"/>
        <dbReference type="ChEBI" id="CHEBI:15378"/>
        <dbReference type="ChEBI" id="CHEBI:15980"/>
        <dbReference type="ChEBI" id="CHEBI:57783"/>
        <dbReference type="ChEBI" id="CHEBI:58349"/>
        <dbReference type="EC" id="1.1.1.169"/>
    </reaction>
</comment>
<dbReference type="VEuPathDB" id="FungiDB:F503_08418"/>
<dbReference type="EMBL" id="KE148155">
    <property type="protein sequence ID" value="EPE05887.1"/>
    <property type="molecule type" value="Genomic_DNA"/>
</dbReference>
<dbReference type="Pfam" id="PF08546">
    <property type="entry name" value="ApbA_C"/>
    <property type="match status" value="1"/>
</dbReference>
<dbReference type="eggNOG" id="ENOG502RYJ0">
    <property type="taxonomic scope" value="Eukaryota"/>
</dbReference>
<evidence type="ECO:0000313" key="7">
    <source>
        <dbReference type="EMBL" id="EPE05887.1"/>
    </source>
</evidence>
<dbReference type="InterPro" id="IPR008927">
    <property type="entry name" value="6-PGluconate_DH-like_C_sf"/>
</dbReference>
<dbReference type="GO" id="GO:0005737">
    <property type="term" value="C:cytoplasm"/>
    <property type="evidence" value="ECO:0007669"/>
    <property type="project" value="TreeGrafter"/>
</dbReference>
<dbReference type="SUPFAM" id="SSF51735">
    <property type="entry name" value="NAD(P)-binding Rossmann-fold domains"/>
    <property type="match status" value="1"/>
</dbReference>
<reference evidence="7 8" key="1">
    <citation type="journal article" date="2013" name="BMC Genomics">
        <title>The genome and transcriptome of the pine saprophyte Ophiostoma piceae, and a comparison with the bark beetle-associated pine pathogen Grosmannia clavigera.</title>
        <authorList>
            <person name="Haridas S."/>
            <person name="Wang Y."/>
            <person name="Lim L."/>
            <person name="Massoumi Alamouti S."/>
            <person name="Jackman S."/>
            <person name="Docking R."/>
            <person name="Robertson G."/>
            <person name="Birol I."/>
            <person name="Bohlmann J."/>
            <person name="Breuil C."/>
        </authorList>
    </citation>
    <scope>NUCLEOTIDE SEQUENCE [LARGE SCALE GENOMIC DNA]</scope>
    <source>
        <strain evidence="7 8">UAMH 11346</strain>
    </source>
</reference>
<dbReference type="HOGENOM" id="CLU_031468_2_1_1"/>
<dbReference type="Pfam" id="PF02558">
    <property type="entry name" value="ApbA"/>
    <property type="match status" value="1"/>
</dbReference>
<dbReference type="SUPFAM" id="SSF48179">
    <property type="entry name" value="6-phosphogluconate dehydrogenase C-terminal domain-like"/>
    <property type="match status" value="1"/>
</dbReference>
<accession>S3BZD6</accession>
<dbReference type="GO" id="GO:0015940">
    <property type="term" value="P:pantothenate biosynthetic process"/>
    <property type="evidence" value="ECO:0007669"/>
    <property type="project" value="InterPro"/>
</dbReference>
<dbReference type="InterPro" id="IPR013328">
    <property type="entry name" value="6PGD_dom2"/>
</dbReference>
<dbReference type="EC" id="1.1.1.169" evidence="4"/>
<comment type="similarity">
    <text evidence="1 4">Belongs to the ketopantoate reductase family.</text>
</comment>
<evidence type="ECO:0000256" key="1">
    <source>
        <dbReference type="ARBA" id="ARBA00007870"/>
    </source>
</evidence>
<feature type="domain" description="Ketopantoate reductase N-terminal" evidence="5">
    <location>
        <begin position="5"/>
        <end position="158"/>
    </location>
</feature>
<dbReference type="InterPro" id="IPR003710">
    <property type="entry name" value="ApbA"/>
</dbReference>
<dbReference type="Gene3D" id="3.40.50.720">
    <property type="entry name" value="NAD(P)-binding Rossmann-like Domain"/>
    <property type="match status" value="1"/>
</dbReference>
<keyword evidence="3 4" id="KW-0560">Oxidoreductase</keyword>
<comment type="function">
    <text evidence="4">Catalyzes the NADPH-dependent reduction of ketopantoate into pantoic acid.</text>
</comment>
<dbReference type="GO" id="GO:0008677">
    <property type="term" value="F:2-dehydropantoate 2-reductase activity"/>
    <property type="evidence" value="ECO:0007669"/>
    <property type="project" value="UniProtKB-EC"/>
</dbReference>
<keyword evidence="2 4" id="KW-0521">NADP</keyword>
<dbReference type="PANTHER" id="PTHR21708:SF30">
    <property type="entry name" value="2-DEHYDROPANTOATE 2-REDUCTASE-RELATED"/>
    <property type="match status" value="1"/>
</dbReference>
<organism evidence="7 8">
    <name type="scientific">Ophiostoma piceae (strain UAMH 11346)</name>
    <name type="common">Sap stain fungus</name>
    <dbReference type="NCBI Taxonomy" id="1262450"/>
    <lineage>
        <taxon>Eukaryota</taxon>
        <taxon>Fungi</taxon>
        <taxon>Dikarya</taxon>
        <taxon>Ascomycota</taxon>
        <taxon>Pezizomycotina</taxon>
        <taxon>Sordariomycetes</taxon>
        <taxon>Sordariomycetidae</taxon>
        <taxon>Ophiostomatales</taxon>
        <taxon>Ophiostomataceae</taxon>
        <taxon>Ophiostoma</taxon>
    </lineage>
</organism>
<dbReference type="OMA" id="MCAITQL"/>
<dbReference type="AlphaFoldDB" id="S3BZD6"/>
<evidence type="ECO:0000259" key="6">
    <source>
        <dbReference type="Pfam" id="PF08546"/>
    </source>
</evidence>
<sequence length="319" mass="34456">MTLNVFVVGCGAVGTMCAYALQESGKATVTALLRSNYNLVHESGLHIRSIDHGEIHNWRPHNIVKSTEEAKAFGPFDYVLVALKNLPDVYSIADIIAPAVVPKHTTIVLVQNGIDIEAPINAAFPDNTLLSGVSTIGAELDGREVLHNDPDLVYVGVWHDSNGRGKTACRELAAVYSSGAASCEVIEDVQWYRWRKLVWNASFNSVCALLNLDSGTVQDAANSLDTLIRPAMREVVAVAAAAGCTLPPDVIESAVSSMPKEMRCRPSMQVDALRGRPMEVEAVLGNAIVVARKYNVAVPVLDTLCSLLRAKQWAILKKV</sequence>
<dbReference type="InterPro" id="IPR013332">
    <property type="entry name" value="KPR_N"/>
</dbReference>
<keyword evidence="8" id="KW-1185">Reference proteome</keyword>
<protein>
    <recommendedName>
        <fullName evidence="4">2-dehydropantoate 2-reductase</fullName>
        <ecNumber evidence="4">1.1.1.169</ecNumber>
    </recommendedName>
    <alternativeName>
        <fullName evidence="4">Ketopantoate reductase</fullName>
    </alternativeName>
</protein>
<feature type="domain" description="Ketopantoate reductase C-terminal" evidence="6">
    <location>
        <begin position="188"/>
        <end position="312"/>
    </location>
</feature>
<name>S3BZD6_OPHP1</name>
<dbReference type="PANTHER" id="PTHR21708">
    <property type="entry name" value="PROBABLE 2-DEHYDROPANTOATE 2-REDUCTASE"/>
    <property type="match status" value="1"/>
</dbReference>
<evidence type="ECO:0000256" key="2">
    <source>
        <dbReference type="ARBA" id="ARBA00022857"/>
    </source>
</evidence>
<proteinExistence type="inferred from homology"/>
<dbReference type="Gene3D" id="1.10.1040.10">
    <property type="entry name" value="N-(1-d-carboxylethyl)-l-norvaline Dehydrogenase, domain 2"/>
    <property type="match status" value="1"/>
</dbReference>
<dbReference type="STRING" id="1262450.S3BZD6"/>
<dbReference type="InterPro" id="IPR013752">
    <property type="entry name" value="KPA_reductase"/>
</dbReference>
<dbReference type="InterPro" id="IPR051402">
    <property type="entry name" value="KPR-Related"/>
</dbReference>
<dbReference type="FunFam" id="1.10.1040.10:FF:000017">
    <property type="entry name" value="2-dehydropantoate 2-reductase"/>
    <property type="match status" value="1"/>
</dbReference>
<evidence type="ECO:0000259" key="5">
    <source>
        <dbReference type="Pfam" id="PF02558"/>
    </source>
</evidence>
<gene>
    <name evidence="7" type="ORF">F503_08418</name>
</gene>